<dbReference type="AlphaFoldDB" id="A0A066VUI1"/>
<reference evidence="1 2" key="1">
    <citation type="submission" date="2014-05" db="EMBL/GenBank/DDBJ databases">
        <title>Draft genome sequence of a rare smut relative, Tilletiaria anomala UBC 951.</title>
        <authorList>
            <consortium name="DOE Joint Genome Institute"/>
            <person name="Toome M."/>
            <person name="Kuo A."/>
            <person name="Henrissat B."/>
            <person name="Lipzen A."/>
            <person name="Tritt A."/>
            <person name="Yoshinaga Y."/>
            <person name="Zane M."/>
            <person name="Barry K."/>
            <person name="Grigoriev I.V."/>
            <person name="Spatafora J.W."/>
            <person name="Aimea M.C."/>
        </authorList>
    </citation>
    <scope>NUCLEOTIDE SEQUENCE [LARGE SCALE GENOMIC DNA]</scope>
    <source>
        <strain evidence="1 2">UBC 951</strain>
    </source>
</reference>
<organism evidence="1 2">
    <name type="scientific">Tilletiaria anomala (strain ATCC 24038 / CBS 436.72 / UBC 951)</name>
    <dbReference type="NCBI Taxonomy" id="1037660"/>
    <lineage>
        <taxon>Eukaryota</taxon>
        <taxon>Fungi</taxon>
        <taxon>Dikarya</taxon>
        <taxon>Basidiomycota</taxon>
        <taxon>Ustilaginomycotina</taxon>
        <taxon>Exobasidiomycetes</taxon>
        <taxon>Georgefischeriales</taxon>
        <taxon>Tilletiariaceae</taxon>
        <taxon>Tilletiaria</taxon>
    </lineage>
</organism>
<proteinExistence type="predicted"/>
<evidence type="ECO:0000313" key="2">
    <source>
        <dbReference type="Proteomes" id="UP000027361"/>
    </source>
</evidence>
<protein>
    <submittedName>
        <fullName evidence="1">Uncharacterized protein</fullName>
    </submittedName>
</protein>
<gene>
    <name evidence="1" type="ORF">K437DRAFT_263423</name>
</gene>
<keyword evidence="2" id="KW-1185">Reference proteome</keyword>
<dbReference type="EMBL" id="JMSN01000057">
    <property type="protein sequence ID" value="KDN43923.1"/>
    <property type="molecule type" value="Genomic_DNA"/>
</dbReference>
<dbReference type="GeneID" id="25265675"/>
<name>A0A066VUI1_TILAU</name>
<comment type="caution">
    <text evidence="1">The sequence shown here is derived from an EMBL/GenBank/DDBJ whole genome shotgun (WGS) entry which is preliminary data.</text>
</comment>
<dbReference type="Proteomes" id="UP000027361">
    <property type="component" value="Unassembled WGS sequence"/>
</dbReference>
<sequence length="249" mass="27070">MPIREPWHGYALRYECASSYCKMVQTQRSSSNPHGACDIMRVSGHACYKESGSISGNHEASKCAIKPLTGPQYTCTKTSTEKPYKGTVLGASAPAQPYTTFYGHYSSDHIDGVYESDTGTIAAAYDEAVTMLDEVQKSATSSGKFYHTSCNVDDSTTFTDIPGRMPALHPPAFQQPEGRWTSGHGIHSARDSFSAWALSCVGGPSLYLSTFRRISPSIGLTIATTESEEFVHYNPSFGPEYCLVDGIRS</sequence>
<dbReference type="RefSeq" id="XP_013242544.1">
    <property type="nucleotide sequence ID" value="XM_013387090.1"/>
</dbReference>
<dbReference type="InParanoid" id="A0A066VUI1"/>
<dbReference type="HOGENOM" id="CLU_1116407_0_0_1"/>
<evidence type="ECO:0000313" key="1">
    <source>
        <dbReference type="EMBL" id="KDN43923.1"/>
    </source>
</evidence>
<accession>A0A066VUI1</accession>